<keyword evidence="6" id="KW-1185">Reference proteome</keyword>
<dbReference type="OrthoDB" id="1716816at2759"/>
<dbReference type="Pfam" id="PF01494">
    <property type="entry name" value="FAD_binding_3"/>
    <property type="match status" value="1"/>
</dbReference>
<sequence>MMCGRWQLHSCPKRIAAGIGRRRSTLRELHSVRSPSRIRPRPRSLLEELTTVQSFARHNTGNRTAATVTDAPSHERGIRNRNSLGLRRDENRVLIVGGGPTGLFLAHLLRSYNVPFRLVEAQTPEGRFQHPQAHFLNTRTMEILKHGLSYCNDHNGNPNEPNDIYRRLRGAMPPVEEWKSFRFGPDMTCNTLDGKILAEVVHPVDRPLAATEDANGRLVPESAAGDHRTPSTARERGSGTALSPESVGHLAQHTFCRILYDALVDSPDDEVMYERRATGFDWNEETRLWNVQTDRGDLFDDVDVIVAADGAASSIRKNLFPGDGTRGGNDSTMLGTHTLQRLINVHFTVSEETTSIPPAMLYTIFNTEVLAMCVRHGPGEFVLQIPYFEPYQTPEDDFGIESVRKMIGSILGNSNGFTIHSIRPWTMGSLVARKYHTDNGVFLAGDAAHVFPPAGGFGMNTGLQDVYSLAWQIAFNRQTKQNPKDRTSNNEDGNSTFSSLSEIGRTYERERQPVARRNAALSVRNYNRVLNVMRACYLDDRHPAFLIQALDATASFVPLEARRQTFRTLLKTALSPLSQLESSPDGIYAQTIKGNLRSLLGSGQGLPLLFPRYELDFSYGAPGEHGTSVDGEDEWSQDSVASFPRLVVGGLFPHIVASVEPDTLLSFPRLQPIDNGEDNANGRNRFIVTGTTADELRTISTRDLPAQLATDETPCAFCIVEIVSSTGVKPDDTLPSLQKSLQGKLGIPILMSRLTVYSNSDGDQATLNGASQIDVIDTSICDMHMDAHQWEDLNLIPGLSEPNSSFKMFVVVRPDGHVAAISSEVPHLENLVLGMKAFLQYDK</sequence>
<proteinExistence type="predicted"/>
<evidence type="ECO:0000259" key="4">
    <source>
        <dbReference type="Pfam" id="PF01494"/>
    </source>
</evidence>
<feature type="domain" description="FAD-binding" evidence="4">
    <location>
        <begin position="92"/>
        <end position="474"/>
    </location>
</feature>
<dbReference type="PRINTS" id="PR00420">
    <property type="entry name" value="RNGMNOXGNASE"/>
</dbReference>
<dbReference type="InterPro" id="IPR002938">
    <property type="entry name" value="FAD-bd"/>
</dbReference>
<keyword evidence="2" id="KW-0274">FAD</keyword>
<protein>
    <recommendedName>
        <fullName evidence="4">FAD-binding domain-containing protein</fullName>
    </recommendedName>
</protein>
<keyword evidence="1" id="KW-0285">Flavoprotein</keyword>
<dbReference type="GO" id="GO:0005739">
    <property type="term" value="C:mitochondrion"/>
    <property type="evidence" value="ECO:0007669"/>
    <property type="project" value="TreeGrafter"/>
</dbReference>
<evidence type="ECO:0000313" key="5">
    <source>
        <dbReference type="EMBL" id="VEU36568.1"/>
    </source>
</evidence>
<name>A0A448Z3G4_9STRA</name>
<reference evidence="5 6" key="1">
    <citation type="submission" date="2019-01" db="EMBL/GenBank/DDBJ databases">
        <authorList>
            <person name="Ferrante I. M."/>
        </authorList>
    </citation>
    <scope>NUCLEOTIDE SEQUENCE [LARGE SCALE GENOMIC DNA]</scope>
    <source>
        <strain evidence="5 6">B856</strain>
    </source>
</reference>
<dbReference type="InterPro" id="IPR036188">
    <property type="entry name" value="FAD/NAD-bd_sf"/>
</dbReference>
<evidence type="ECO:0000256" key="2">
    <source>
        <dbReference type="ARBA" id="ARBA00022827"/>
    </source>
</evidence>
<dbReference type="SUPFAM" id="SSF51905">
    <property type="entry name" value="FAD/NAD(P)-binding domain"/>
    <property type="match status" value="1"/>
</dbReference>
<feature type="compositionally biased region" description="Polar residues" evidence="3">
    <location>
        <begin position="490"/>
        <end position="501"/>
    </location>
</feature>
<evidence type="ECO:0000313" key="6">
    <source>
        <dbReference type="Proteomes" id="UP000291116"/>
    </source>
</evidence>
<dbReference type="GO" id="GO:0016709">
    <property type="term" value="F:oxidoreductase activity, acting on paired donors, with incorporation or reduction of molecular oxygen, NAD(P)H as one donor, and incorporation of one atom of oxygen"/>
    <property type="evidence" value="ECO:0007669"/>
    <property type="project" value="UniProtKB-ARBA"/>
</dbReference>
<dbReference type="PANTHER" id="PTHR43004:SF6">
    <property type="entry name" value="FAD_NAD(P)-BINDING OXIDOREDUCTASE FAMILY PROTEIN"/>
    <property type="match status" value="1"/>
</dbReference>
<evidence type="ECO:0000256" key="3">
    <source>
        <dbReference type="SAM" id="MobiDB-lite"/>
    </source>
</evidence>
<dbReference type="Proteomes" id="UP000291116">
    <property type="component" value="Unassembled WGS sequence"/>
</dbReference>
<accession>A0A448Z3G4</accession>
<evidence type="ECO:0000256" key="1">
    <source>
        <dbReference type="ARBA" id="ARBA00022630"/>
    </source>
</evidence>
<feature type="compositionally biased region" description="Basic and acidic residues" evidence="3">
    <location>
        <begin position="224"/>
        <end position="237"/>
    </location>
</feature>
<dbReference type="Gene3D" id="3.30.9.10">
    <property type="entry name" value="D-Amino Acid Oxidase, subunit A, domain 2"/>
    <property type="match status" value="1"/>
</dbReference>
<organism evidence="5 6">
    <name type="scientific">Pseudo-nitzschia multistriata</name>
    <dbReference type="NCBI Taxonomy" id="183589"/>
    <lineage>
        <taxon>Eukaryota</taxon>
        <taxon>Sar</taxon>
        <taxon>Stramenopiles</taxon>
        <taxon>Ochrophyta</taxon>
        <taxon>Bacillariophyta</taxon>
        <taxon>Bacillariophyceae</taxon>
        <taxon>Bacillariophycidae</taxon>
        <taxon>Bacillariales</taxon>
        <taxon>Bacillariaceae</taxon>
        <taxon>Pseudo-nitzschia</taxon>
    </lineage>
</organism>
<dbReference type="EMBL" id="CAACVS010000094">
    <property type="protein sequence ID" value="VEU36568.1"/>
    <property type="molecule type" value="Genomic_DNA"/>
</dbReference>
<gene>
    <name evidence="5" type="ORF">PSNMU_V1.4_AUG-EV-PASAV3_0033300</name>
</gene>
<dbReference type="GO" id="GO:0006744">
    <property type="term" value="P:ubiquinone biosynthetic process"/>
    <property type="evidence" value="ECO:0007669"/>
    <property type="project" value="TreeGrafter"/>
</dbReference>
<dbReference type="GO" id="GO:0071949">
    <property type="term" value="F:FAD binding"/>
    <property type="evidence" value="ECO:0007669"/>
    <property type="project" value="InterPro"/>
</dbReference>
<dbReference type="InterPro" id="IPR050641">
    <property type="entry name" value="RIFMO-like"/>
</dbReference>
<feature type="region of interest" description="Disordered" evidence="3">
    <location>
        <begin position="211"/>
        <end position="245"/>
    </location>
</feature>
<dbReference type="Gene3D" id="3.50.50.60">
    <property type="entry name" value="FAD/NAD(P)-binding domain"/>
    <property type="match status" value="2"/>
</dbReference>
<dbReference type="PANTHER" id="PTHR43004">
    <property type="entry name" value="TRK SYSTEM POTASSIUM UPTAKE PROTEIN"/>
    <property type="match status" value="1"/>
</dbReference>
<feature type="region of interest" description="Disordered" evidence="3">
    <location>
        <begin position="479"/>
        <end position="502"/>
    </location>
</feature>
<dbReference type="AlphaFoldDB" id="A0A448Z3G4"/>